<organism evidence="3 4">
    <name type="scientific">Paraflavitalea soli</name>
    <dbReference type="NCBI Taxonomy" id="2315862"/>
    <lineage>
        <taxon>Bacteria</taxon>
        <taxon>Pseudomonadati</taxon>
        <taxon>Bacteroidota</taxon>
        <taxon>Chitinophagia</taxon>
        <taxon>Chitinophagales</taxon>
        <taxon>Chitinophagaceae</taxon>
        <taxon>Paraflavitalea</taxon>
    </lineage>
</organism>
<dbReference type="Gene3D" id="3.30.70.330">
    <property type="match status" value="1"/>
</dbReference>
<dbReference type="PANTHER" id="PTHR48025">
    <property type="entry name" value="OS02G0815200 PROTEIN"/>
    <property type="match status" value="1"/>
</dbReference>
<feature type="domain" description="RRM" evidence="2">
    <location>
        <begin position="1"/>
        <end position="79"/>
    </location>
</feature>
<evidence type="ECO:0000256" key="1">
    <source>
        <dbReference type="ARBA" id="ARBA00022884"/>
    </source>
</evidence>
<dbReference type="EMBL" id="CP032157">
    <property type="protein sequence ID" value="AXY72992.1"/>
    <property type="molecule type" value="Genomic_DNA"/>
</dbReference>
<dbReference type="InterPro" id="IPR035979">
    <property type="entry name" value="RBD_domain_sf"/>
</dbReference>
<dbReference type="SMART" id="SM00360">
    <property type="entry name" value="RRM"/>
    <property type="match status" value="1"/>
</dbReference>
<dbReference type="Proteomes" id="UP000263900">
    <property type="component" value="Chromosome"/>
</dbReference>
<accession>A0A3B7MF94</accession>
<proteinExistence type="predicted"/>
<keyword evidence="1" id="KW-0694">RNA-binding</keyword>
<evidence type="ECO:0000313" key="4">
    <source>
        <dbReference type="Proteomes" id="UP000263900"/>
    </source>
</evidence>
<evidence type="ECO:0000259" key="2">
    <source>
        <dbReference type="PROSITE" id="PS50102"/>
    </source>
</evidence>
<dbReference type="InterPro" id="IPR012677">
    <property type="entry name" value="Nucleotide-bd_a/b_plait_sf"/>
</dbReference>
<protein>
    <submittedName>
        <fullName evidence="3">RNA-binding protein</fullName>
    </submittedName>
</protein>
<dbReference type="SUPFAM" id="SSF54928">
    <property type="entry name" value="RNA-binding domain, RBD"/>
    <property type="match status" value="1"/>
</dbReference>
<reference evidence="3 4" key="1">
    <citation type="submission" date="2018-09" db="EMBL/GenBank/DDBJ databases">
        <title>Genome sequencing of strain 6GH32-13.</title>
        <authorList>
            <person name="Weon H.-Y."/>
            <person name="Heo J."/>
            <person name="Kwon S.-W."/>
        </authorList>
    </citation>
    <scope>NUCLEOTIDE SEQUENCE [LARGE SCALE GENOMIC DNA]</scope>
    <source>
        <strain evidence="3 4">5GH32-13</strain>
    </source>
</reference>
<dbReference type="AlphaFoldDB" id="A0A3B7MF94"/>
<keyword evidence="4" id="KW-1185">Reference proteome</keyword>
<dbReference type="InterPro" id="IPR000504">
    <property type="entry name" value="RRM_dom"/>
</dbReference>
<evidence type="ECO:0000313" key="3">
    <source>
        <dbReference type="EMBL" id="AXY72992.1"/>
    </source>
</evidence>
<dbReference type="OrthoDB" id="9798855at2"/>
<dbReference type="KEGG" id="pseg:D3H65_02970"/>
<dbReference type="RefSeq" id="WP_119048830.1">
    <property type="nucleotide sequence ID" value="NZ_CP032157.1"/>
</dbReference>
<dbReference type="InterPro" id="IPR050502">
    <property type="entry name" value="Euk_RNA-bind_prot"/>
</dbReference>
<name>A0A3B7MF94_9BACT</name>
<gene>
    <name evidence="3" type="ORF">D3H65_02970</name>
</gene>
<dbReference type="GO" id="GO:0003729">
    <property type="term" value="F:mRNA binding"/>
    <property type="evidence" value="ECO:0007669"/>
    <property type="project" value="TreeGrafter"/>
</dbReference>
<dbReference type="PANTHER" id="PTHR48025:SF1">
    <property type="entry name" value="RRM DOMAIN-CONTAINING PROTEIN"/>
    <property type="match status" value="1"/>
</dbReference>
<sequence>MNIQVHNLSLNVIDSDIRKLFAAFGIVDAAEVIKDKLNGRSKGHAIVDMPVETQARQAIITLDQTMIDGKKISVREVPAYPHY</sequence>
<dbReference type="PROSITE" id="PS50102">
    <property type="entry name" value="RRM"/>
    <property type="match status" value="1"/>
</dbReference>
<dbReference type="Pfam" id="PF00076">
    <property type="entry name" value="RRM_1"/>
    <property type="match status" value="1"/>
</dbReference>